<proteinExistence type="predicted"/>
<dbReference type="InterPro" id="IPR036249">
    <property type="entry name" value="Thioredoxin-like_sf"/>
</dbReference>
<dbReference type="GO" id="GO:0016491">
    <property type="term" value="F:oxidoreductase activity"/>
    <property type="evidence" value="ECO:0007669"/>
    <property type="project" value="InterPro"/>
</dbReference>
<dbReference type="InterPro" id="IPR050553">
    <property type="entry name" value="Thioredoxin_ResA/DsbE_sf"/>
</dbReference>
<dbReference type="SUPFAM" id="SSF52833">
    <property type="entry name" value="Thioredoxin-like"/>
    <property type="match status" value="2"/>
</dbReference>
<name>A0A2N5Z920_MUIH1</name>
<evidence type="ECO:0000313" key="3">
    <source>
        <dbReference type="Proteomes" id="UP000234857"/>
    </source>
</evidence>
<protein>
    <recommendedName>
        <fullName evidence="1">Thioredoxin domain-containing protein</fullName>
    </recommendedName>
</protein>
<dbReference type="PROSITE" id="PS51352">
    <property type="entry name" value="THIOREDOXIN_2"/>
    <property type="match status" value="2"/>
</dbReference>
<dbReference type="Gene3D" id="3.40.30.10">
    <property type="entry name" value="Glutaredoxin"/>
    <property type="match status" value="2"/>
</dbReference>
<sequence>MNIDFDRSKIVKEIHIRWADYGASAKGRLIAGKEVKSPLDIPNEESVSVITVGSQVSAISLRIEGDMARVIDYTVIYNDSSLRELNSVNYDFSLPYYNKQEMFKWSENIGDRYLVLLFFGTWCSSCHERLPVVSKLAEKYPYVNFVAVSAGNSGPDVIQEMFDTLEVNLECIVDPEYNVCAQLNVIGVPEIKIFDLDGNLVKEGNLKEPELVEFLDSIDRNERSEVGEPLEDFTLEYYDNEDTYTLSENVGEKNTLLLFFTTWCTVCRLEIPAISEKAHEFTEKTRIIAVAAGEKKEDVKTFFKEKGIDLECLVDTDYKLIKQLGLTAVPQQILLDVKGNVIFNDNKSHEEIFHILGNL</sequence>
<dbReference type="InterPro" id="IPR000866">
    <property type="entry name" value="AhpC/TSA"/>
</dbReference>
<organism evidence="2 3">
    <name type="scientific">Muiribacterium halophilum</name>
    <dbReference type="NCBI Taxonomy" id="2053465"/>
    <lineage>
        <taxon>Bacteria</taxon>
        <taxon>Candidatus Muiribacteriota</taxon>
        <taxon>Candidatus Muiribacteriia</taxon>
        <taxon>Candidatus Muiribacteriales</taxon>
        <taxon>Candidatus Muiribacteriaceae</taxon>
        <taxon>Candidatus Muiribacterium</taxon>
    </lineage>
</organism>
<reference evidence="2 3" key="1">
    <citation type="submission" date="2017-11" db="EMBL/GenBank/DDBJ databases">
        <title>Genome-resolved metagenomics identifies genetic mobility, metabolic interactions, and unexpected diversity in perchlorate-reducing communities.</title>
        <authorList>
            <person name="Barnum T.P."/>
            <person name="Figueroa I.A."/>
            <person name="Carlstrom C.I."/>
            <person name="Lucas L.N."/>
            <person name="Engelbrektson A.L."/>
            <person name="Coates J.D."/>
        </authorList>
    </citation>
    <scope>NUCLEOTIDE SEQUENCE [LARGE SCALE GENOMIC DNA]</scope>
    <source>
        <strain evidence="2">BM706</strain>
    </source>
</reference>
<dbReference type="GO" id="GO:0016209">
    <property type="term" value="F:antioxidant activity"/>
    <property type="evidence" value="ECO:0007669"/>
    <property type="project" value="InterPro"/>
</dbReference>
<feature type="domain" description="Thioredoxin" evidence="1">
    <location>
        <begin position="50"/>
        <end position="220"/>
    </location>
</feature>
<gene>
    <name evidence="2" type="ORF">C0601_13580</name>
</gene>
<dbReference type="InterPro" id="IPR013766">
    <property type="entry name" value="Thioredoxin_domain"/>
</dbReference>
<dbReference type="CDD" id="cd02966">
    <property type="entry name" value="TlpA_like_family"/>
    <property type="match status" value="2"/>
</dbReference>
<dbReference type="Proteomes" id="UP000234857">
    <property type="component" value="Unassembled WGS sequence"/>
</dbReference>
<dbReference type="PANTHER" id="PTHR42852">
    <property type="entry name" value="THIOL:DISULFIDE INTERCHANGE PROTEIN DSBE"/>
    <property type="match status" value="1"/>
</dbReference>
<evidence type="ECO:0000313" key="2">
    <source>
        <dbReference type="EMBL" id="PLX15157.1"/>
    </source>
</evidence>
<accession>A0A2N5Z920</accession>
<dbReference type="AlphaFoldDB" id="A0A2N5Z920"/>
<dbReference type="Pfam" id="PF00578">
    <property type="entry name" value="AhpC-TSA"/>
    <property type="match status" value="2"/>
</dbReference>
<feature type="domain" description="Thioredoxin" evidence="1">
    <location>
        <begin position="224"/>
        <end position="359"/>
    </location>
</feature>
<evidence type="ECO:0000259" key="1">
    <source>
        <dbReference type="PROSITE" id="PS51352"/>
    </source>
</evidence>
<dbReference type="PANTHER" id="PTHR42852:SF17">
    <property type="entry name" value="THIOREDOXIN-LIKE PROTEIN HI_1115"/>
    <property type="match status" value="1"/>
</dbReference>
<comment type="caution">
    <text evidence="2">The sequence shown here is derived from an EMBL/GenBank/DDBJ whole genome shotgun (WGS) entry which is preliminary data.</text>
</comment>
<dbReference type="EMBL" id="PKTG01000146">
    <property type="protein sequence ID" value="PLX15157.1"/>
    <property type="molecule type" value="Genomic_DNA"/>
</dbReference>